<feature type="domain" description="HTH lysR-type" evidence="6">
    <location>
        <begin position="5"/>
        <end position="62"/>
    </location>
</feature>
<dbReference type="GO" id="GO:0003677">
    <property type="term" value="F:DNA binding"/>
    <property type="evidence" value="ECO:0007669"/>
    <property type="project" value="UniProtKB-KW"/>
</dbReference>
<protein>
    <submittedName>
        <fullName evidence="7">Transcriptional activator NhaR</fullName>
    </submittedName>
</protein>
<keyword evidence="4" id="KW-0010">Activator</keyword>
<dbReference type="Gene3D" id="3.40.190.290">
    <property type="match status" value="1"/>
</dbReference>
<organism evidence="7 8">
    <name type="scientific">Aliikangiella marina</name>
    <dbReference type="NCBI Taxonomy" id="1712262"/>
    <lineage>
        <taxon>Bacteria</taxon>
        <taxon>Pseudomonadati</taxon>
        <taxon>Pseudomonadota</taxon>
        <taxon>Gammaproteobacteria</taxon>
        <taxon>Oceanospirillales</taxon>
        <taxon>Pleioneaceae</taxon>
        <taxon>Aliikangiella</taxon>
    </lineage>
</organism>
<dbReference type="PROSITE" id="PS50931">
    <property type="entry name" value="HTH_LYSR"/>
    <property type="match status" value="1"/>
</dbReference>
<dbReference type="PANTHER" id="PTHR30293:SF2">
    <property type="entry name" value="TRANSCRIPTIONAL ACTIVATOR PROTEIN NHAR"/>
    <property type="match status" value="1"/>
</dbReference>
<sequence>MANDLNYKHLHYFWTVANEGSIAKASEKLHITPQTISGQLSALQERVGTELFRKSGRGIEITDTGKLVKTYADEIFSLGKELSEMLRGSPNFGSVEFIVSVASTLPKTIIYKMLAPSLQISEDFSLICRSGPVETNLAELAIHEVDMVLSDTPVNSDLGIKAYNHFLGESHITFFADPSIAAQFRDNFPQSLDSAPVLLPTKQYAIRHKFDRWCEDNNIYPNIKAQFDDNAILKAFGQAGLGVFFMPDVIKEEVCHNFNVEIIGSLLDVKQRYYAITLERKVKHPAAVAICDTAKETFISY</sequence>
<dbReference type="Pfam" id="PF00126">
    <property type="entry name" value="HTH_1"/>
    <property type="match status" value="1"/>
</dbReference>
<dbReference type="GO" id="GO:2000142">
    <property type="term" value="P:regulation of DNA-templated transcription initiation"/>
    <property type="evidence" value="ECO:0007669"/>
    <property type="project" value="TreeGrafter"/>
</dbReference>
<keyword evidence="5" id="KW-0804">Transcription</keyword>
<dbReference type="InterPro" id="IPR005119">
    <property type="entry name" value="LysR_subst-bd"/>
</dbReference>
<evidence type="ECO:0000256" key="3">
    <source>
        <dbReference type="ARBA" id="ARBA00023125"/>
    </source>
</evidence>
<evidence type="ECO:0000313" key="7">
    <source>
        <dbReference type="EMBL" id="TQV76792.1"/>
    </source>
</evidence>
<dbReference type="Gene3D" id="1.10.10.10">
    <property type="entry name" value="Winged helix-like DNA-binding domain superfamily/Winged helix DNA-binding domain"/>
    <property type="match status" value="1"/>
</dbReference>
<dbReference type="SUPFAM" id="SSF53850">
    <property type="entry name" value="Periplasmic binding protein-like II"/>
    <property type="match status" value="1"/>
</dbReference>
<dbReference type="OrthoDB" id="464481at2"/>
<dbReference type="EMBL" id="VIKR01000001">
    <property type="protein sequence ID" value="TQV76792.1"/>
    <property type="molecule type" value="Genomic_DNA"/>
</dbReference>
<dbReference type="SUPFAM" id="SSF46785">
    <property type="entry name" value="Winged helix' DNA-binding domain"/>
    <property type="match status" value="1"/>
</dbReference>
<keyword evidence="3" id="KW-0238">DNA-binding</keyword>
<proteinExistence type="inferred from homology"/>
<gene>
    <name evidence="7" type="primary">nhaR</name>
    <name evidence="7" type="ORF">FLL45_02215</name>
</gene>
<evidence type="ECO:0000256" key="5">
    <source>
        <dbReference type="ARBA" id="ARBA00023163"/>
    </source>
</evidence>
<dbReference type="PANTHER" id="PTHR30293">
    <property type="entry name" value="TRANSCRIPTIONAL REGULATORY PROTEIN NAC-RELATED"/>
    <property type="match status" value="1"/>
</dbReference>
<evidence type="ECO:0000256" key="1">
    <source>
        <dbReference type="ARBA" id="ARBA00009437"/>
    </source>
</evidence>
<dbReference type="AlphaFoldDB" id="A0A545THV3"/>
<keyword evidence="2" id="KW-0805">Transcription regulation</keyword>
<evidence type="ECO:0000313" key="8">
    <source>
        <dbReference type="Proteomes" id="UP000317839"/>
    </source>
</evidence>
<dbReference type="InterPro" id="IPR036390">
    <property type="entry name" value="WH_DNA-bd_sf"/>
</dbReference>
<reference evidence="7 8" key="1">
    <citation type="submission" date="2019-06" db="EMBL/GenBank/DDBJ databases">
        <title>Draft genome of Aliikangiella marina GYP-15.</title>
        <authorList>
            <person name="Wang G."/>
        </authorList>
    </citation>
    <scope>NUCLEOTIDE SEQUENCE [LARGE SCALE GENOMIC DNA]</scope>
    <source>
        <strain evidence="7 8">GYP-15</strain>
    </source>
</reference>
<dbReference type="GO" id="GO:0003700">
    <property type="term" value="F:DNA-binding transcription factor activity"/>
    <property type="evidence" value="ECO:0007669"/>
    <property type="project" value="InterPro"/>
</dbReference>
<keyword evidence="8" id="KW-1185">Reference proteome</keyword>
<comment type="similarity">
    <text evidence="1">Belongs to the LysR transcriptional regulatory family.</text>
</comment>
<evidence type="ECO:0000256" key="2">
    <source>
        <dbReference type="ARBA" id="ARBA00023015"/>
    </source>
</evidence>
<dbReference type="Proteomes" id="UP000317839">
    <property type="component" value="Unassembled WGS sequence"/>
</dbReference>
<dbReference type="InterPro" id="IPR036388">
    <property type="entry name" value="WH-like_DNA-bd_sf"/>
</dbReference>
<accession>A0A545THV3</accession>
<evidence type="ECO:0000256" key="4">
    <source>
        <dbReference type="ARBA" id="ARBA00023159"/>
    </source>
</evidence>
<dbReference type="NCBIfam" id="NF008284">
    <property type="entry name" value="PRK11062.1"/>
    <property type="match status" value="1"/>
</dbReference>
<name>A0A545THV3_9GAMM</name>
<dbReference type="RefSeq" id="WP_142888152.1">
    <property type="nucleotide sequence ID" value="NZ_VIKR01000001.1"/>
</dbReference>
<dbReference type="InterPro" id="IPR000847">
    <property type="entry name" value="LysR_HTH_N"/>
</dbReference>
<comment type="caution">
    <text evidence="7">The sequence shown here is derived from an EMBL/GenBank/DDBJ whole genome shotgun (WGS) entry which is preliminary data.</text>
</comment>
<evidence type="ECO:0000259" key="6">
    <source>
        <dbReference type="PROSITE" id="PS50931"/>
    </source>
</evidence>
<dbReference type="Pfam" id="PF03466">
    <property type="entry name" value="LysR_substrate"/>
    <property type="match status" value="1"/>
</dbReference>